<organism evidence="2 3">
    <name type="scientific">Pseudidiomarina gelatinasegens</name>
    <dbReference type="NCBI Taxonomy" id="2487740"/>
    <lineage>
        <taxon>Bacteria</taxon>
        <taxon>Pseudomonadati</taxon>
        <taxon>Pseudomonadota</taxon>
        <taxon>Gammaproteobacteria</taxon>
        <taxon>Alteromonadales</taxon>
        <taxon>Idiomarinaceae</taxon>
        <taxon>Pseudidiomarina</taxon>
    </lineage>
</organism>
<dbReference type="Pfam" id="PF01963">
    <property type="entry name" value="TraB_PrgY_gumN"/>
    <property type="match status" value="1"/>
</dbReference>
<sequence>MRYLFVVTFALYFAVLTPAQANIFFKVSHPDHQPTSYLFGTMHMVCGVEIATPEPVLKAFESSQQLVVEVNLAEPEQQCALQQNVLQQPADYLEQLLNDSEYLRLKSLVEDELNLPFQQISALRPVFLSALFLQNYLECATAPLRLDEFFTIQANQAQKTIVGLESVAEQISLFDTIPLDLQVTSLFELATESAQSKQSLQQLEQAYLTGNGDEVYQLIQDQDDFGDYQYGLLDHRNEQWLEKLPKLLATQSTFIAVGAGHLGGSNGLVALLESAGYTVTPIQVSFVIQD</sequence>
<dbReference type="OrthoDB" id="357294at2"/>
<comment type="caution">
    <text evidence="2">The sequence shown here is derived from an EMBL/GenBank/DDBJ whole genome shotgun (WGS) entry which is preliminary data.</text>
</comment>
<dbReference type="RefSeq" id="WP_128351539.1">
    <property type="nucleotide sequence ID" value="NZ_RSFE01000002.1"/>
</dbReference>
<proteinExistence type="predicted"/>
<dbReference type="InterPro" id="IPR047111">
    <property type="entry name" value="YbaP-like"/>
</dbReference>
<gene>
    <name evidence="2" type="ORF">EGC76_03025</name>
</gene>
<evidence type="ECO:0000313" key="3">
    <source>
        <dbReference type="Proteomes" id="UP000288789"/>
    </source>
</evidence>
<keyword evidence="3" id="KW-1185">Reference proteome</keyword>
<dbReference type="CDD" id="cd14789">
    <property type="entry name" value="Tiki"/>
    <property type="match status" value="1"/>
</dbReference>
<evidence type="ECO:0000313" key="2">
    <source>
        <dbReference type="EMBL" id="RWU12173.1"/>
    </source>
</evidence>
<dbReference type="InterPro" id="IPR002816">
    <property type="entry name" value="TraB/PrgY/GumN_fam"/>
</dbReference>
<feature type="signal peptide" evidence="1">
    <location>
        <begin position="1"/>
        <end position="21"/>
    </location>
</feature>
<reference evidence="2 3" key="1">
    <citation type="submission" date="2018-12" db="EMBL/GenBank/DDBJ databases">
        <authorList>
            <person name="Li A."/>
            <person name="Zhang M."/>
            <person name="Zhu H."/>
        </authorList>
    </citation>
    <scope>NUCLEOTIDE SEQUENCE [LARGE SCALE GENOMIC DNA]</scope>
    <source>
        <strain evidence="2 3">R04H25</strain>
    </source>
</reference>
<dbReference type="AlphaFoldDB" id="A0A443Z5Y7"/>
<dbReference type="EMBL" id="RSFE01000002">
    <property type="protein sequence ID" value="RWU12173.1"/>
    <property type="molecule type" value="Genomic_DNA"/>
</dbReference>
<name>A0A443Z5Y7_9GAMM</name>
<protein>
    <submittedName>
        <fullName evidence="2">TraB/GumN family protein</fullName>
    </submittedName>
</protein>
<dbReference type="Proteomes" id="UP000288789">
    <property type="component" value="Unassembled WGS sequence"/>
</dbReference>
<evidence type="ECO:0000256" key="1">
    <source>
        <dbReference type="SAM" id="SignalP"/>
    </source>
</evidence>
<dbReference type="PANTHER" id="PTHR40590:SF1">
    <property type="entry name" value="CYTOPLASMIC PROTEIN"/>
    <property type="match status" value="1"/>
</dbReference>
<keyword evidence="1" id="KW-0732">Signal</keyword>
<feature type="chain" id="PRO_5018972974" evidence="1">
    <location>
        <begin position="22"/>
        <end position="290"/>
    </location>
</feature>
<accession>A0A443Z5Y7</accession>
<dbReference type="PANTHER" id="PTHR40590">
    <property type="entry name" value="CYTOPLASMIC PROTEIN-RELATED"/>
    <property type="match status" value="1"/>
</dbReference>